<feature type="compositionally biased region" description="Basic residues" evidence="1">
    <location>
        <begin position="1"/>
        <end position="12"/>
    </location>
</feature>
<protein>
    <submittedName>
        <fullName evidence="2">Uncharacterized protein</fullName>
    </submittedName>
</protein>
<feature type="region of interest" description="Disordered" evidence="1">
    <location>
        <begin position="198"/>
        <end position="232"/>
    </location>
</feature>
<accession>A0ABP0S4J1</accession>
<comment type="caution">
    <text evidence="2">The sequence shown here is derived from an EMBL/GenBank/DDBJ whole genome shotgun (WGS) entry which is preliminary data.</text>
</comment>
<feature type="compositionally biased region" description="Basic and acidic residues" evidence="1">
    <location>
        <begin position="204"/>
        <end position="215"/>
    </location>
</feature>
<evidence type="ECO:0000313" key="3">
    <source>
        <dbReference type="Proteomes" id="UP001642484"/>
    </source>
</evidence>
<name>A0ABP0S4J1_9DINO</name>
<feature type="region of interest" description="Disordered" evidence="1">
    <location>
        <begin position="92"/>
        <end position="117"/>
    </location>
</feature>
<evidence type="ECO:0000256" key="1">
    <source>
        <dbReference type="SAM" id="MobiDB-lite"/>
    </source>
</evidence>
<feature type="region of interest" description="Disordered" evidence="1">
    <location>
        <begin position="1"/>
        <end position="54"/>
    </location>
</feature>
<sequence>MIEKKKKNRKKNNNTENTKQNTPSMSFYIKENRDHRPPDPSFLGSGTEVPTSPAPLTPMVCPRCLHGDLPNFPYVSVGELMRSYGTDQEVFRPPEDVQESSTCDSAEGEFSPEDPQASQELGEDIILSWATGVLTDGIVLCKDERGDYFRWLARIVLYDMLDEEVLQERAKSREDTSSTKVRSREGGKRMSFVMALSAATPPLESDKPEKAEKARPSVSEATTRSRGSRMEATNASMSLASLISNFTADRSQAVSKKKADEAQQLKEAERDWSIPIPDLFLARMRVRRRGRLMT</sequence>
<keyword evidence="3" id="KW-1185">Reference proteome</keyword>
<organism evidence="2 3">
    <name type="scientific">Durusdinium trenchii</name>
    <dbReference type="NCBI Taxonomy" id="1381693"/>
    <lineage>
        <taxon>Eukaryota</taxon>
        <taxon>Sar</taxon>
        <taxon>Alveolata</taxon>
        <taxon>Dinophyceae</taxon>
        <taxon>Suessiales</taxon>
        <taxon>Symbiodiniaceae</taxon>
        <taxon>Durusdinium</taxon>
    </lineage>
</organism>
<proteinExistence type="predicted"/>
<dbReference type="EMBL" id="CAXAMN010026962">
    <property type="protein sequence ID" value="CAK9107278.1"/>
    <property type="molecule type" value="Genomic_DNA"/>
</dbReference>
<dbReference type="Proteomes" id="UP001642484">
    <property type="component" value="Unassembled WGS sequence"/>
</dbReference>
<feature type="compositionally biased region" description="Polar residues" evidence="1">
    <location>
        <begin position="219"/>
        <end position="232"/>
    </location>
</feature>
<gene>
    <name evidence="2" type="ORF">CCMP2556_LOCUS50076</name>
</gene>
<reference evidence="2 3" key="1">
    <citation type="submission" date="2024-02" db="EMBL/GenBank/DDBJ databases">
        <authorList>
            <person name="Chen Y."/>
            <person name="Shah S."/>
            <person name="Dougan E. K."/>
            <person name="Thang M."/>
            <person name="Chan C."/>
        </authorList>
    </citation>
    <scope>NUCLEOTIDE SEQUENCE [LARGE SCALE GENOMIC DNA]</scope>
</reference>
<evidence type="ECO:0000313" key="2">
    <source>
        <dbReference type="EMBL" id="CAK9107278.1"/>
    </source>
</evidence>
<feature type="region of interest" description="Disordered" evidence="1">
    <location>
        <begin position="168"/>
        <end position="187"/>
    </location>
</feature>